<dbReference type="Pfam" id="PF16913">
    <property type="entry name" value="PUNUT"/>
    <property type="match status" value="1"/>
</dbReference>
<evidence type="ECO:0000256" key="4">
    <source>
        <dbReference type="ARBA" id="ARBA00022989"/>
    </source>
</evidence>
<feature type="transmembrane region" description="Helical" evidence="6">
    <location>
        <begin position="344"/>
        <end position="362"/>
    </location>
</feature>
<feature type="transmembrane region" description="Helical" evidence="6">
    <location>
        <begin position="119"/>
        <end position="143"/>
    </location>
</feature>
<evidence type="ECO:0000256" key="6">
    <source>
        <dbReference type="RuleBase" id="RU368015"/>
    </source>
</evidence>
<evidence type="ECO:0000313" key="8">
    <source>
        <dbReference type="EMBL" id="KAG6696029.1"/>
    </source>
</evidence>
<protein>
    <recommendedName>
        <fullName evidence="6">Probable purine permease</fullName>
    </recommendedName>
</protein>
<dbReference type="GO" id="GO:0016020">
    <property type="term" value="C:membrane"/>
    <property type="evidence" value="ECO:0007669"/>
    <property type="project" value="UniProtKB-SubCell"/>
</dbReference>
<evidence type="ECO:0000256" key="7">
    <source>
        <dbReference type="SAM" id="MobiDB-lite"/>
    </source>
</evidence>
<sequence length="402" mass="44258">MGELAQEVQLHIMTAGHGEDREANSTEQLHLSSQATIGQRGNYMRWVRLGIYALFLLSGQSVALLLGRLYYDKGGKSVWLGTLVQLVGFPLLLPYLIISAPKRHSTSTDTLIHSKRPSVLILSSVYVTLGLLVAADCFLYSVGLKYLPVSTYSLICSSQLAFNAFFSFFLNSQKFTPFIINSLVLLTISSVLLVFQTDSADPSGFSKAKYVIGFICTIGASAGYGLVLSLTQLAFKKVIKRETFAAITDMIIYQSVIATSATVVALFASGEWKGLNREMEEFQLGKVSYLMTLIWTTISWQAFSVGCVGLILEVSSLFSNSISVLGLPIVPVMAVIFFHDKLGGIKVISMVLAVWGFVSYLYQQYLDDYESKPHENRNDHNEVSNASPKRSSELVDGKDRPS</sequence>
<feature type="compositionally biased region" description="Basic and acidic residues" evidence="7">
    <location>
        <begin position="372"/>
        <end position="382"/>
    </location>
</feature>
<dbReference type="GO" id="GO:0005345">
    <property type="term" value="F:purine nucleobase transmembrane transporter activity"/>
    <property type="evidence" value="ECO:0007669"/>
    <property type="project" value="UniProtKB-UniRule"/>
</dbReference>
<comment type="subcellular location">
    <subcellularLocation>
        <location evidence="6">Membrane</location>
        <topology evidence="6">Multi-pass membrane protein</topology>
    </subcellularLocation>
</comment>
<feature type="transmembrane region" description="Helical" evidence="6">
    <location>
        <begin position="149"/>
        <end position="171"/>
    </location>
</feature>
<feature type="compositionally biased region" description="Basic and acidic residues" evidence="7">
    <location>
        <begin position="390"/>
        <end position="402"/>
    </location>
</feature>
<dbReference type="EMBL" id="CM031833">
    <property type="protein sequence ID" value="KAG6696029.1"/>
    <property type="molecule type" value="Genomic_DNA"/>
</dbReference>
<dbReference type="PANTHER" id="PTHR31376:SF17">
    <property type="entry name" value="PURINE PERMEASE 21-RELATED"/>
    <property type="match status" value="1"/>
</dbReference>
<gene>
    <name evidence="8" type="ORF">I3842_09G126800</name>
</gene>
<feature type="transmembrane region" description="Helical" evidence="6">
    <location>
        <begin position="178"/>
        <end position="196"/>
    </location>
</feature>
<dbReference type="Proteomes" id="UP000811246">
    <property type="component" value="Chromosome 9"/>
</dbReference>
<feature type="transmembrane region" description="Helical" evidence="6">
    <location>
        <begin position="49"/>
        <end position="71"/>
    </location>
</feature>
<keyword evidence="3 6" id="KW-0812">Transmembrane</keyword>
<comment type="caution">
    <text evidence="8">The sequence shown here is derived from an EMBL/GenBank/DDBJ whole genome shotgun (WGS) entry which is preliminary data.</text>
</comment>
<keyword evidence="2 6" id="KW-0813">Transport</keyword>
<name>A0A922E3W1_CARIL</name>
<dbReference type="AlphaFoldDB" id="A0A922E3W1"/>
<comment type="similarity">
    <text evidence="1 6">Belongs to the purine permeases (TC 2.A.7.14) family.</text>
</comment>
<keyword evidence="4 6" id="KW-1133">Transmembrane helix</keyword>
<feature type="region of interest" description="Disordered" evidence="7">
    <location>
        <begin position="372"/>
        <end position="402"/>
    </location>
</feature>
<dbReference type="PANTHER" id="PTHR31376">
    <property type="entry name" value="OS09G0467300 PROTEIN-RELATED"/>
    <property type="match status" value="1"/>
</dbReference>
<dbReference type="GO" id="GO:0015211">
    <property type="term" value="F:purine nucleoside transmembrane transporter activity"/>
    <property type="evidence" value="ECO:0007669"/>
    <property type="project" value="UniProtKB-UniRule"/>
</dbReference>
<reference evidence="8" key="1">
    <citation type="submission" date="2021-01" db="EMBL/GenBank/DDBJ databases">
        <authorList>
            <person name="Lovell J.T."/>
            <person name="Bentley N."/>
            <person name="Bhattarai G."/>
            <person name="Jenkins J.W."/>
            <person name="Sreedasyam A."/>
            <person name="Alarcon Y."/>
            <person name="Bock C."/>
            <person name="Boston L."/>
            <person name="Carlson J."/>
            <person name="Cervantes K."/>
            <person name="Clermont K."/>
            <person name="Krom N."/>
            <person name="Kubenka K."/>
            <person name="Mamidi S."/>
            <person name="Mattison C."/>
            <person name="Monteros M."/>
            <person name="Pisani C."/>
            <person name="Plott C."/>
            <person name="Rajasekar S."/>
            <person name="Rhein H.S."/>
            <person name="Rohla C."/>
            <person name="Song M."/>
            <person name="Hilaire R.S."/>
            <person name="Shu S."/>
            <person name="Wells L."/>
            <person name="Wang X."/>
            <person name="Webber J."/>
            <person name="Heerema R.J."/>
            <person name="Klein P."/>
            <person name="Conner P."/>
            <person name="Grauke L."/>
            <person name="Grimwood J."/>
            <person name="Schmutz J."/>
            <person name="Randall J.J."/>
        </authorList>
    </citation>
    <scope>NUCLEOTIDE SEQUENCE</scope>
    <source>
        <tissue evidence="8">Leaf</tissue>
    </source>
</reference>
<evidence type="ECO:0000256" key="2">
    <source>
        <dbReference type="ARBA" id="ARBA00022448"/>
    </source>
</evidence>
<accession>A0A922E3W1</accession>
<keyword evidence="5 6" id="KW-0472">Membrane</keyword>
<organism evidence="8 9">
    <name type="scientific">Carya illinoinensis</name>
    <name type="common">Pecan</name>
    <dbReference type="NCBI Taxonomy" id="32201"/>
    <lineage>
        <taxon>Eukaryota</taxon>
        <taxon>Viridiplantae</taxon>
        <taxon>Streptophyta</taxon>
        <taxon>Embryophyta</taxon>
        <taxon>Tracheophyta</taxon>
        <taxon>Spermatophyta</taxon>
        <taxon>Magnoliopsida</taxon>
        <taxon>eudicotyledons</taxon>
        <taxon>Gunneridae</taxon>
        <taxon>Pentapetalae</taxon>
        <taxon>rosids</taxon>
        <taxon>fabids</taxon>
        <taxon>Fagales</taxon>
        <taxon>Juglandaceae</taxon>
        <taxon>Carya</taxon>
    </lineage>
</organism>
<evidence type="ECO:0000313" key="9">
    <source>
        <dbReference type="Proteomes" id="UP000811246"/>
    </source>
</evidence>
<proteinExistence type="inferred from homology"/>
<feature type="transmembrane region" description="Helical" evidence="6">
    <location>
        <begin position="77"/>
        <end position="98"/>
    </location>
</feature>
<feature type="transmembrane region" description="Helical" evidence="6">
    <location>
        <begin position="317"/>
        <end position="338"/>
    </location>
</feature>
<feature type="transmembrane region" description="Helical" evidence="6">
    <location>
        <begin position="289"/>
        <end position="312"/>
    </location>
</feature>
<feature type="transmembrane region" description="Helical" evidence="6">
    <location>
        <begin position="208"/>
        <end position="230"/>
    </location>
</feature>
<evidence type="ECO:0000256" key="5">
    <source>
        <dbReference type="ARBA" id="ARBA00023136"/>
    </source>
</evidence>
<feature type="transmembrane region" description="Helical" evidence="6">
    <location>
        <begin position="251"/>
        <end position="269"/>
    </location>
</feature>
<evidence type="ECO:0000256" key="3">
    <source>
        <dbReference type="ARBA" id="ARBA00022692"/>
    </source>
</evidence>
<dbReference type="InterPro" id="IPR030182">
    <property type="entry name" value="PUP_plant"/>
</dbReference>
<evidence type="ECO:0000256" key="1">
    <source>
        <dbReference type="ARBA" id="ARBA00006213"/>
    </source>
</evidence>